<dbReference type="Proteomes" id="UP001500957">
    <property type="component" value="Unassembled WGS sequence"/>
</dbReference>
<evidence type="ECO:0008006" key="5">
    <source>
        <dbReference type="Google" id="ProtNLM"/>
    </source>
</evidence>
<protein>
    <recommendedName>
        <fullName evidence="5">Lipoprotein</fullName>
    </recommendedName>
</protein>
<dbReference type="RefSeq" id="WP_344607499.1">
    <property type="nucleotide sequence ID" value="NZ_BAAAHE010000037.1"/>
</dbReference>
<proteinExistence type="predicted"/>
<name>A0ABN1H666_9ACTN</name>
<dbReference type="EMBL" id="BAAAHE010000037">
    <property type="protein sequence ID" value="GAA0629992.1"/>
    <property type="molecule type" value="Genomic_DNA"/>
</dbReference>
<keyword evidence="2" id="KW-0732">Signal</keyword>
<reference evidence="3 4" key="1">
    <citation type="journal article" date="2019" name="Int. J. Syst. Evol. Microbiol.">
        <title>The Global Catalogue of Microorganisms (GCM) 10K type strain sequencing project: providing services to taxonomists for standard genome sequencing and annotation.</title>
        <authorList>
            <consortium name="The Broad Institute Genomics Platform"/>
            <consortium name="The Broad Institute Genome Sequencing Center for Infectious Disease"/>
            <person name="Wu L."/>
            <person name="Ma J."/>
        </authorList>
    </citation>
    <scope>NUCLEOTIDE SEQUENCE [LARGE SCALE GENOMIC DNA]</scope>
    <source>
        <strain evidence="3 4">JCM 10671</strain>
    </source>
</reference>
<feature type="region of interest" description="Disordered" evidence="1">
    <location>
        <begin position="25"/>
        <end position="58"/>
    </location>
</feature>
<evidence type="ECO:0000313" key="4">
    <source>
        <dbReference type="Proteomes" id="UP001500957"/>
    </source>
</evidence>
<dbReference type="PROSITE" id="PS51257">
    <property type="entry name" value="PROKAR_LIPOPROTEIN"/>
    <property type="match status" value="1"/>
</dbReference>
<keyword evidence="4" id="KW-1185">Reference proteome</keyword>
<evidence type="ECO:0000256" key="1">
    <source>
        <dbReference type="SAM" id="MobiDB-lite"/>
    </source>
</evidence>
<feature type="signal peptide" evidence="2">
    <location>
        <begin position="1"/>
        <end position="20"/>
    </location>
</feature>
<evidence type="ECO:0000313" key="3">
    <source>
        <dbReference type="EMBL" id="GAA0629992.1"/>
    </source>
</evidence>
<sequence>MRARAAAVLAALSLMGAGCGGDGGGEGDGPAEGALAGATAGATPGPGGTGTPGATGAAADAGGPVVAGESRFVVLRSGDWFLSQGLKPIGASRKLYLADDRSFDWYAEYADPVADSSVRITGHLRGLTAQTAVLRKLGGKVTGTRIGGRAAAWSAPPGAAPVTVLIAWAPNYTIKFAASGLMPAEALRLAAALRPANETAWRKAGGLVLDCPPGGDLCPN</sequence>
<gene>
    <name evidence="3" type="ORF">GCM10009547_37110</name>
</gene>
<feature type="chain" id="PRO_5046963950" description="Lipoprotein" evidence="2">
    <location>
        <begin position="21"/>
        <end position="220"/>
    </location>
</feature>
<comment type="caution">
    <text evidence="3">The sequence shown here is derived from an EMBL/GenBank/DDBJ whole genome shotgun (WGS) entry which is preliminary data.</text>
</comment>
<feature type="compositionally biased region" description="Low complexity" evidence="1">
    <location>
        <begin position="31"/>
        <end position="43"/>
    </location>
</feature>
<organism evidence="3 4">
    <name type="scientific">Sporichthya brevicatena</name>
    <dbReference type="NCBI Taxonomy" id="171442"/>
    <lineage>
        <taxon>Bacteria</taxon>
        <taxon>Bacillati</taxon>
        <taxon>Actinomycetota</taxon>
        <taxon>Actinomycetes</taxon>
        <taxon>Sporichthyales</taxon>
        <taxon>Sporichthyaceae</taxon>
        <taxon>Sporichthya</taxon>
    </lineage>
</organism>
<feature type="compositionally biased region" description="Gly residues" evidence="1">
    <location>
        <begin position="44"/>
        <end position="53"/>
    </location>
</feature>
<accession>A0ABN1H666</accession>
<evidence type="ECO:0000256" key="2">
    <source>
        <dbReference type="SAM" id="SignalP"/>
    </source>
</evidence>